<evidence type="ECO:0000256" key="1">
    <source>
        <dbReference type="SAM" id="MobiDB-lite"/>
    </source>
</evidence>
<organism evidence="3 4">
    <name type="scientific">Mycobacterium sherrisii</name>
    <dbReference type="NCBI Taxonomy" id="243061"/>
    <lineage>
        <taxon>Bacteria</taxon>
        <taxon>Bacillati</taxon>
        <taxon>Actinomycetota</taxon>
        <taxon>Actinomycetes</taxon>
        <taxon>Mycobacteriales</taxon>
        <taxon>Mycobacteriaceae</taxon>
        <taxon>Mycobacterium</taxon>
        <taxon>Mycobacterium simiae complex</taxon>
    </lineage>
</organism>
<protein>
    <submittedName>
        <fullName evidence="3">Uncharacterized protein</fullName>
    </submittedName>
</protein>
<evidence type="ECO:0000313" key="4">
    <source>
        <dbReference type="Proteomes" id="UP000094224"/>
    </source>
</evidence>
<sequence>MTDNSRSAEDSLTAPSDALNRSLWAVVAVLGPATFVVGLFSPGPLDYSVRFSVLAAAVAAVGLLPRQTLRAWVVVALAVTGYVDALAGAIKPTHTGWPMIVITVLSSLQSVVAVGALLRETKIAKAARPTSVSEPSAYARLVAAYQAYATQYQLFSAQYGSAGQAEGDATAGAHAGSEQESFAAMQARYARHGIAGSVRQSRGVVAPPMPAPAVDSGVPGVNRAATENEANRRYRRDGTVGGVEQASP</sequence>
<keyword evidence="2" id="KW-0812">Transmembrane</keyword>
<dbReference type="InterPro" id="IPR035166">
    <property type="entry name" value="DUF5336"/>
</dbReference>
<evidence type="ECO:0000256" key="2">
    <source>
        <dbReference type="SAM" id="Phobius"/>
    </source>
</evidence>
<accession>A0A1E3SZV3</accession>
<keyword evidence="2" id="KW-1133">Transmembrane helix</keyword>
<name>A0A1E3SZV3_9MYCO</name>
<dbReference type="RefSeq" id="WP_069399804.1">
    <property type="nucleotide sequence ID" value="NZ_MIHC01000011.1"/>
</dbReference>
<evidence type="ECO:0000313" key="3">
    <source>
        <dbReference type="EMBL" id="ODR07699.1"/>
    </source>
</evidence>
<proteinExistence type="predicted"/>
<feature type="region of interest" description="Disordered" evidence="1">
    <location>
        <begin position="208"/>
        <end position="248"/>
    </location>
</feature>
<dbReference type="EMBL" id="MIHC01000011">
    <property type="protein sequence ID" value="ODR07699.1"/>
    <property type="molecule type" value="Genomic_DNA"/>
</dbReference>
<gene>
    <name evidence="3" type="ORF">BHQ21_08190</name>
</gene>
<dbReference type="AlphaFoldDB" id="A0A1E3SZV3"/>
<feature type="transmembrane region" description="Helical" evidence="2">
    <location>
        <begin position="21"/>
        <end position="41"/>
    </location>
</feature>
<reference evidence="4" key="1">
    <citation type="submission" date="2016-09" db="EMBL/GenBank/DDBJ databases">
        <authorList>
            <person name="Greninger A.L."/>
            <person name="Jerome K.R."/>
            <person name="Mcnair B."/>
            <person name="Wallis C."/>
            <person name="Fang F."/>
        </authorList>
    </citation>
    <scope>NUCLEOTIDE SEQUENCE [LARGE SCALE GENOMIC DNA]</scope>
    <source>
        <strain evidence="4">BC1_M4</strain>
    </source>
</reference>
<comment type="caution">
    <text evidence="3">The sequence shown here is derived from an EMBL/GenBank/DDBJ whole genome shotgun (WGS) entry which is preliminary data.</text>
</comment>
<keyword evidence="2" id="KW-0472">Membrane</keyword>
<feature type="compositionally biased region" description="Basic and acidic residues" evidence="1">
    <location>
        <begin position="229"/>
        <end position="238"/>
    </location>
</feature>
<feature type="transmembrane region" description="Helical" evidence="2">
    <location>
        <begin position="96"/>
        <end position="118"/>
    </location>
</feature>
<dbReference type="Proteomes" id="UP000094224">
    <property type="component" value="Unassembled WGS sequence"/>
</dbReference>
<keyword evidence="4" id="KW-1185">Reference proteome</keyword>
<feature type="transmembrane region" description="Helical" evidence="2">
    <location>
        <begin position="47"/>
        <end position="64"/>
    </location>
</feature>
<dbReference type="Pfam" id="PF17270">
    <property type="entry name" value="DUF5336"/>
    <property type="match status" value="1"/>
</dbReference>
<feature type="transmembrane region" description="Helical" evidence="2">
    <location>
        <begin position="71"/>
        <end position="90"/>
    </location>
</feature>
<dbReference type="STRING" id="243061.AWC25_19190"/>